<dbReference type="GO" id="GO:0003924">
    <property type="term" value="F:GTPase activity"/>
    <property type="evidence" value="ECO:0007669"/>
    <property type="project" value="InterPro"/>
</dbReference>
<dbReference type="InterPro" id="IPR005225">
    <property type="entry name" value="Small_GTP-bd"/>
</dbReference>
<dbReference type="Pfam" id="PF00071">
    <property type="entry name" value="Ras"/>
    <property type="match status" value="1"/>
</dbReference>
<protein>
    <submittedName>
        <fullName evidence="3">Uncharacterized protein</fullName>
    </submittedName>
</protein>
<sequence>MGADVKKIVVAKALILGDQVSISGVGKTSLVLRYLKQEVNGTVTPTIGASYFPCSISIGDTLVKLQVWDTAGQERFKSMAPLFYRNSSAALLVFDLTHYDSFLNVKEWMLELNRNIDDPVVTYVIGNKTDLVEERQVSREEAVKYSNEVGAKYYECSALYNQRVEEVFHNVALEMIKLYGELALTKTMNVCDGISVDNSIAANTIDYGTVIVPGSSKENIAHGVKVNNFCCFN</sequence>
<comment type="similarity">
    <text evidence="1">Belongs to the small GTPase superfamily. Rab family.</text>
</comment>
<dbReference type="PROSITE" id="PS51420">
    <property type="entry name" value="RHO"/>
    <property type="match status" value="1"/>
</dbReference>
<dbReference type="SMART" id="SM00174">
    <property type="entry name" value="RHO"/>
    <property type="match status" value="1"/>
</dbReference>
<dbReference type="PROSITE" id="PS51421">
    <property type="entry name" value="RAS"/>
    <property type="match status" value="1"/>
</dbReference>
<dbReference type="InterPro" id="IPR027417">
    <property type="entry name" value="P-loop_NTPase"/>
</dbReference>
<evidence type="ECO:0000256" key="1">
    <source>
        <dbReference type="ARBA" id="ARBA00006270"/>
    </source>
</evidence>
<dbReference type="EMBL" id="GEZM01013836">
    <property type="protein sequence ID" value="JAV92305.1"/>
    <property type="molecule type" value="Transcribed_RNA"/>
</dbReference>
<dbReference type="GO" id="GO:0005525">
    <property type="term" value="F:GTP binding"/>
    <property type="evidence" value="ECO:0007669"/>
    <property type="project" value="InterPro"/>
</dbReference>
<dbReference type="AlphaFoldDB" id="A0A1Y1N6L9"/>
<dbReference type="SMART" id="SM00176">
    <property type="entry name" value="RAN"/>
    <property type="match status" value="1"/>
</dbReference>
<proteinExistence type="inferred from homology"/>
<dbReference type="InterPro" id="IPR001806">
    <property type="entry name" value="Small_GTPase"/>
</dbReference>
<dbReference type="SMART" id="SM00175">
    <property type="entry name" value="RAB"/>
    <property type="match status" value="1"/>
</dbReference>
<keyword evidence="2" id="KW-0547">Nucleotide-binding</keyword>
<dbReference type="PANTHER" id="PTHR47978">
    <property type="match status" value="1"/>
</dbReference>
<evidence type="ECO:0000256" key="2">
    <source>
        <dbReference type="ARBA" id="ARBA00022741"/>
    </source>
</evidence>
<dbReference type="PROSITE" id="PS51419">
    <property type="entry name" value="RAB"/>
    <property type="match status" value="1"/>
</dbReference>
<dbReference type="SMART" id="SM00173">
    <property type="entry name" value="RAS"/>
    <property type="match status" value="1"/>
</dbReference>
<dbReference type="PRINTS" id="PR00449">
    <property type="entry name" value="RASTRNSFRMNG"/>
</dbReference>
<evidence type="ECO:0000313" key="3">
    <source>
        <dbReference type="EMBL" id="JAV92305.1"/>
    </source>
</evidence>
<accession>A0A1Y1N6L9</accession>
<reference evidence="3" key="1">
    <citation type="journal article" date="2016" name="Sci. Rep.">
        <title>Molecular characterization of firefly nuptial gifts: a multi-omics approach sheds light on postcopulatory sexual selection.</title>
        <authorList>
            <person name="Al-Wathiqui N."/>
            <person name="Fallon T.R."/>
            <person name="South A."/>
            <person name="Weng J.K."/>
            <person name="Lewis S.M."/>
        </authorList>
    </citation>
    <scope>NUCLEOTIDE SEQUENCE</scope>
</reference>
<dbReference type="NCBIfam" id="TIGR00231">
    <property type="entry name" value="small_GTP"/>
    <property type="match status" value="1"/>
</dbReference>
<dbReference type="SUPFAM" id="SSF52540">
    <property type="entry name" value="P-loop containing nucleoside triphosphate hydrolases"/>
    <property type="match status" value="1"/>
</dbReference>
<dbReference type="FunFam" id="3.40.50.300:FF:000808">
    <property type="entry name" value="Small GTP-binding protein, putative"/>
    <property type="match status" value="1"/>
</dbReference>
<name>A0A1Y1N6L9_PHOPY</name>
<organism evidence="3">
    <name type="scientific">Photinus pyralis</name>
    <name type="common">Common eastern firefly</name>
    <name type="synonym">Lampyris pyralis</name>
    <dbReference type="NCBI Taxonomy" id="7054"/>
    <lineage>
        <taxon>Eukaryota</taxon>
        <taxon>Metazoa</taxon>
        <taxon>Ecdysozoa</taxon>
        <taxon>Arthropoda</taxon>
        <taxon>Hexapoda</taxon>
        <taxon>Insecta</taxon>
        <taxon>Pterygota</taxon>
        <taxon>Neoptera</taxon>
        <taxon>Endopterygota</taxon>
        <taxon>Coleoptera</taxon>
        <taxon>Polyphaga</taxon>
        <taxon>Elateriformia</taxon>
        <taxon>Elateroidea</taxon>
        <taxon>Lampyridae</taxon>
        <taxon>Lampyrinae</taxon>
        <taxon>Photinus</taxon>
    </lineage>
</organism>
<dbReference type="Gene3D" id="3.40.50.300">
    <property type="entry name" value="P-loop containing nucleotide triphosphate hydrolases"/>
    <property type="match status" value="1"/>
</dbReference>
<dbReference type="CDD" id="cd00154">
    <property type="entry name" value="Rab"/>
    <property type="match status" value="1"/>
</dbReference>